<reference evidence="4 5" key="1">
    <citation type="submission" date="2016-10" db="EMBL/GenBank/DDBJ databases">
        <authorList>
            <person name="de Groot N.N."/>
        </authorList>
    </citation>
    <scope>NUCLEOTIDE SEQUENCE [LARGE SCALE GENOMIC DNA]</scope>
    <source>
        <strain evidence="4 5">DSM 29340</strain>
    </source>
</reference>
<dbReference type="PANTHER" id="PTHR21666:SF289">
    <property type="entry name" value="L-ALA--D-GLU ENDOPEPTIDASE"/>
    <property type="match status" value="1"/>
</dbReference>
<dbReference type="InterPro" id="IPR050570">
    <property type="entry name" value="Cell_wall_metabolism_enzyme"/>
</dbReference>
<dbReference type="OrthoDB" id="5489603at2"/>
<feature type="domain" description="M23ase beta-sheet core" evidence="3">
    <location>
        <begin position="61"/>
        <end position="179"/>
    </location>
</feature>
<proteinExistence type="predicted"/>
<dbReference type="EMBL" id="FNYD01000006">
    <property type="protein sequence ID" value="SEJ64289.1"/>
    <property type="molecule type" value="Genomic_DNA"/>
</dbReference>
<keyword evidence="1 2" id="KW-0732">Signal</keyword>
<gene>
    <name evidence="4" type="ORF">SAMN05444007_10619</name>
</gene>
<accession>A0A1H7AFC5</accession>
<evidence type="ECO:0000256" key="2">
    <source>
        <dbReference type="SAM" id="SignalP"/>
    </source>
</evidence>
<dbReference type="GO" id="GO:0004222">
    <property type="term" value="F:metalloendopeptidase activity"/>
    <property type="evidence" value="ECO:0007669"/>
    <property type="project" value="TreeGrafter"/>
</dbReference>
<name>A0A1H7AFC5_9RHOB</name>
<organism evidence="4 5">
    <name type="scientific">Cribrihabitans marinus</name>
    <dbReference type="NCBI Taxonomy" id="1227549"/>
    <lineage>
        <taxon>Bacteria</taxon>
        <taxon>Pseudomonadati</taxon>
        <taxon>Pseudomonadota</taxon>
        <taxon>Alphaproteobacteria</taxon>
        <taxon>Rhodobacterales</taxon>
        <taxon>Paracoccaceae</taxon>
        <taxon>Cribrihabitans</taxon>
    </lineage>
</organism>
<dbReference type="STRING" id="1227549.SAMN05444007_10619"/>
<dbReference type="CDD" id="cd12797">
    <property type="entry name" value="M23_peptidase"/>
    <property type="match status" value="1"/>
</dbReference>
<dbReference type="Gene3D" id="2.70.70.10">
    <property type="entry name" value="Glucose Permease (Domain IIA)"/>
    <property type="match status" value="1"/>
</dbReference>
<dbReference type="Proteomes" id="UP000199379">
    <property type="component" value="Unassembled WGS sequence"/>
</dbReference>
<dbReference type="SUPFAM" id="SSF51261">
    <property type="entry name" value="Duplicated hybrid motif"/>
    <property type="match status" value="1"/>
</dbReference>
<protein>
    <submittedName>
        <fullName evidence="4">Peptidase family M23</fullName>
    </submittedName>
</protein>
<dbReference type="InterPro" id="IPR011055">
    <property type="entry name" value="Dup_hybrid_motif"/>
</dbReference>
<sequence>MYRALAAVLTLAAGIPAAAQPVLDLPVDCVLGETCHIQQFVDRDPGPGARDFTCGPLSYDGHKGTDFALPSLRQMHEGVSVLAAAPGTVRGVRDGMPDRYYGPETAADVADRECGNGVAIRHQDGWETQYCHMKRGSIRVRQGDQVERGQVLGEVGLSGKTQFPHLQLSVRHQGQVVDPFDTADTTLCGAGSDTLWNSAPPYVPGALLSAGFAAGVPDYDDIRAGTAASADLPPDAEGLVLFGYAFGGLRGDVMRLVIDGPDGRVIEQDATLDKNQAQFFRASGRRLRADRWPAGTYEGIVTLVRDGSEISRLTTTTTIP</sequence>
<keyword evidence="5" id="KW-1185">Reference proteome</keyword>
<dbReference type="PANTHER" id="PTHR21666">
    <property type="entry name" value="PEPTIDASE-RELATED"/>
    <property type="match status" value="1"/>
</dbReference>
<feature type="signal peptide" evidence="2">
    <location>
        <begin position="1"/>
        <end position="19"/>
    </location>
</feature>
<feature type="chain" id="PRO_5011708698" evidence="2">
    <location>
        <begin position="20"/>
        <end position="320"/>
    </location>
</feature>
<dbReference type="RefSeq" id="WP_092366582.1">
    <property type="nucleotide sequence ID" value="NZ_BMGV01000006.1"/>
</dbReference>
<evidence type="ECO:0000313" key="4">
    <source>
        <dbReference type="EMBL" id="SEJ64289.1"/>
    </source>
</evidence>
<dbReference type="Pfam" id="PF01551">
    <property type="entry name" value="Peptidase_M23"/>
    <property type="match status" value="1"/>
</dbReference>
<evidence type="ECO:0000259" key="3">
    <source>
        <dbReference type="Pfam" id="PF01551"/>
    </source>
</evidence>
<evidence type="ECO:0000256" key="1">
    <source>
        <dbReference type="ARBA" id="ARBA00022729"/>
    </source>
</evidence>
<dbReference type="AlphaFoldDB" id="A0A1H7AFC5"/>
<evidence type="ECO:0000313" key="5">
    <source>
        <dbReference type="Proteomes" id="UP000199379"/>
    </source>
</evidence>
<dbReference type="InterPro" id="IPR016047">
    <property type="entry name" value="M23ase_b-sheet_dom"/>
</dbReference>